<dbReference type="RefSeq" id="WP_015952574.1">
    <property type="nucleotide sequence ID" value="NC_011757.1"/>
</dbReference>
<reference evidence="3" key="1">
    <citation type="submission" date="2008-12" db="EMBL/GenBank/DDBJ databases">
        <title>Complete sequence of chromosome of Methylobacterium chloromethanicum CM4.</title>
        <authorList>
            <consortium name="US DOE Joint Genome Institute"/>
            <person name="Lucas S."/>
            <person name="Copeland A."/>
            <person name="Lapidus A."/>
            <person name="Glavina del Rio T."/>
            <person name="Dalin E."/>
            <person name="Tice H."/>
            <person name="Bruce D."/>
            <person name="Goodwin L."/>
            <person name="Pitluck S."/>
            <person name="Chertkov O."/>
            <person name="Brettin T."/>
            <person name="Detter J.C."/>
            <person name="Han C."/>
            <person name="Larimer F."/>
            <person name="Land M."/>
            <person name="Hauser L."/>
            <person name="Kyrpides N."/>
            <person name="Mikhailova N."/>
            <person name="Marx C."/>
            <person name="Richardson P."/>
        </authorList>
    </citation>
    <scope>NUCLEOTIDE SEQUENCE [LARGE SCALE GENOMIC DNA]</scope>
    <source>
        <strain evidence="3">CM4 / NCIMB 13688</strain>
    </source>
</reference>
<name>B7KRR6_METC4</name>
<sequence length="180" mass="19443">MSLLTSFAPFLAFAVLIHLGFMEAALWAGAAAAAGLLLRDRMLGRSIKILEVGTLVLFAALAIYTQASGRAWTIPFIRLVVDEGLFLIVLASLAFGEPFTLQYARETTPPEFWGSPKFLSVNRTITLVWAGAFAVLVLADLAMVYVPAIPRRLDILATVLALVGAYIFTVRATARAEDLA</sequence>
<keyword evidence="1" id="KW-0472">Membrane</keyword>
<dbReference type="KEGG" id="mch:Mchl_4823"/>
<protein>
    <recommendedName>
        <fullName evidence="4">Intracellular septation protein A</fullName>
    </recommendedName>
</protein>
<dbReference type="HOGENOM" id="CLU_092420_2_0_5"/>
<feature type="transmembrane region" description="Helical" evidence="1">
    <location>
        <begin position="124"/>
        <end position="146"/>
    </location>
</feature>
<dbReference type="AlphaFoldDB" id="B7KRR6"/>
<reference evidence="2 3" key="2">
    <citation type="journal article" date="2012" name="J. Bacteriol.">
        <title>Complete genome sequences of six strains of the genus Methylobacterium.</title>
        <authorList>
            <person name="Marx C.J."/>
            <person name="Bringel F."/>
            <person name="Chistoserdova L."/>
            <person name="Moulin L."/>
            <person name="Farhan Ul Haque M."/>
            <person name="Fleischman D.E."/>
            <person name="Gruffaz C."/>
            <person name="Jourand P."/>
            <person name="Knief C."/>
            <person name="Lee M.C."/>
            <person name="Muller E.E."/>
            <person name="Nadalig T."/>
            <person name="Peyraud R."/>
            <person name="Roselli S."/>
            <person name="Russ L."/>
            <person name="Goodwin L.A."/>
            <person name="Ivanova N."/>
            <person name="Kyrpides N."/>
            <person name="Lajus A."/>
            <person name="Land M.L."/>
            <person name="Medigue C."/>
            <person name="Mikhailova N."/>
            <person name="Nolan M."/>
            <person name="Woyke T."/>
            <person name="Stolyar S."/>
            <person name="Vorholt J.A."/>
            <person name="Vuilleumier S."/>
        </authorList>
    </citation>
    <scope>NUCLEOTIDE SEQUENCE [LARGE SCALE GENOMIC DNA]</scope>
    <source>
        <strain evidence="3">CM4 / NCIMB 13688</strain>
    </source>
</reference>
<dbReference type="Proteomes" id="UP000002385">
    <property type="component" value="Chromosome"/>
</dbReference>
<evidence type="ECO:0008006" key="4">
    <source>
        <dbReference type="Google" id="ProtNLM"/>
    </source>
</evidence>
<feature type="transmembrane region" description="Helical" evidence="1">
    <location>
        <begin position="153"/>
        <end position="174"/>
    </location>
</feature>
<feature type="transmembrane region" description="Helical" evidence="1">
    <location>
        <begin position="85"/>
        <end position="104"/>
    </location>
</feature>
<evidence type="ECO:0000313" key="3">
    <source>
        <dbReference type="Proteomes" id="UP000002385"/>
    </source>
</evidence>
<keyword evidence="1" id="KW-1133">Transmembrane helix</keyword>
<feature type="transmembrane region" description="Helical" evidence="1">
    <location>
        <begin position="42"/>
        <end position="64"/>
    </location>
</feature>
<organism evidence="2 3">
    <name type="scientific">Methylorubrum extorquens (strain CM4 / NCIMB 13688)</name>
    <name type="common">Methylobacterium extorquens</name>
    <dbReference type="NCBI Taxonomy" id="440085"/>
    <lineage>
        <taxon>Bacteria</taxon>
        <taxon>Pseudomonadati</taxon>
        <taxon>Pseudomonadota</taxon>
        <taxon>Alphaproteobacteria</taxon>
        <taxon>Hyphomicrobiales</taxon>
        <taxon>Methylobacteriaceae</taxon>
        <taxon>Methylorubrum</taxon>
    </lineage>
</organism>
<evidence type="ECO:0000256" key="1">
    <source>
        <dbReference type="SAM" id="Phobius"/>
    </source>
</evidence>
<evidence type="ECO:0000313" key="2">
    <source>
        <dbReference type="EMBL" id="ACK85593.1"/>
    </source>
</evidence>
<proteinExistence type="predicted"/>
<gene>
    <name evidence="2" type="ordered locus">Mchl_4823</name>
</gene>
<keyword evidence="1" id="KW-0812">Transmembrane</keyword>
<dbReference type="EMBL" id="CP001298">
    <property type="protein sequence ID" value="ACK85593.1"/>
    <property type="molecule type" value="Genomic_DNA"/>
</dbReference>
<accession>B7KRR6</accession>